<dbReference type="EMBL" id="CM042889">
    <property type="protein sequence ID" value="KAI4319399.1"/>
    <property type="molecule type" value="Genomic_DNA"/>
</dbReference>
<dbReference type="Proteomes" id="UP001057402">
    <property type="component" value="Chromosome 10"/>
</dbReference>
<name>A0ACB9M7M0_9MYRT</name>
<comment type="caution">
    <text evidence="1">The sequence shown here is derived from an EMBL/GenBank/DDBJ whole genome shotgun (WGS) entry which is preliminary data.</text>
</comment>
<evidence type="ECO:0000313" key="2">
    <source>
        <dbReference type="Proteomes" id="UP001057402"/>
    </source>
</evidence>
<keyword evidence="2" id="KW-1185">Reference proteome</keyword>
<sequence length="272" mass="29752">MSPSSKPLNNAAPAAATSRNSIDAFTFHLLSWKPFQPHPSSPPIPPPSSAAYKRPCLSDRLTTVFSLDMSRMTLVDDDRDRPPLQAAHSTLGFIAKKRRRRGSRSVSGRSSDRSIGTTHAMRIGCCSDIGMAVGTDSSGEIFVDWGSDVSEARGNRKVAGGLERDRDRGECREKEEGLGGVSLGEGVSVSESGYGSEPGYRGDAEFGYGDEVDLDADEEEDDGVHKVLFWGNRFQADADSKMAMVGENNFSDQKTHYRCRRKKHDCKMIENP</sequence>
<evidence type="ECO:0000313" key="1">
    <source>
        <dbReference type="EMBL" id="KAI4319399.1"/>
    </source>
</evidence>
<gene>
    <name evidence="1" type="ORF">MLD38_032999</name>
</gene>
<organism evidence="1 2">
    <name type="scientific">Melastoma candidum</name>
    <dbReference type="NCBI Taxonomy" id="119954"/>
    <lineage>
        <taxon>Eukaryota</taxon>
        <taxon>Viridiplantae</taxon>
        <taxon>Streptophyta</taxon>
        <taxon>Embryophyta</taxon>
        <taxon>Tracheophyta</taxon>
        <taxon>Spermatophyta</taxon>
        <taxon>Magnoliopsida</taxon>
        <taxon>eudicotyledons</taxon>
        <taxon>Gunneridae</taxon>
        <taxon>Pentapetalae</taxon>
        <taxon>rosids</taxon>
        <taxon>malvids</taxon>
        <taxon>Myrtales</taxon>
        <taxon>Melastomataceae</taxon>
        <taxon>Melastomatoideae</taxon>
        <taxon>Melastomateae</taxon>
        <taxon>Melastoma</taxon>
    </lineage>
</organism>
<accession>A0ACB9M7M0</accession>
<reference evidence="2" key="1">
    <citation type="journal article" date="2023" name="Front. Plant Sci.">
        <title>Chromosomal-level genome assembly of Melastoma candidum provides insights into trichome evolution.</title>
        <authorList>
            <person name="Zhong Y."/>
            <person name="Wu W."/>
            <person name="Sun C."/>
            <person name="Zou P."/>
            <person name="Liu Y."/>
            <person name="Dai S."/>
            <person name="Zhou R."/>
        </authorList>
    </citation>
    <scope>NUCLEOTIDE SEQUENCE [LARGE SCALE GENOMIC DNA]</scope>
</reference>
<proteinExistence type="predicted"/>
<protein>
    <submittedName>
        <fullName evidence="1">Uncharacterized protein</fullName>
    </submittedName>
</protein>